<sequence length="262" mass="29334">MSDNLTQNVLDLLKRLGRSLNRKVSEVIAAILNHKAAGSLGAIAGFAIAVIFTWKFLKPSGGPRRRLPKRRDSDDGDSQSSGLHSLPQLDFEDQVAVEGPPEKIAIRRMVWKKLNGSRRVTCQLLGIILVENSPEELQNHATVRLSVVDILLEICRTCDLYLMERILDDESEERVLLALENAGLFANGGLMKDKVLFCSTENGRASFVRQIEPDWHIDANLEIVFQLSRFIRHQLHISPNPLDGIASNVFTSTSLDQYFSCK</sequence>
<comment type="caution">
    <text evidence="3">The sequence shown here is derived from an EMBL/GenBank/DDBJ whole genome shotgun (WGS) entry which is preliminary data.</text>
</comment>
<reference evidence="3" key="2">
    <citation type="submission" date="2023-06" db="EMBL/GenBank/DDBJ databases">
        <authorList>
            <person name="Ma L."/>
            <person name="Liu K.-W."/>
            <person name="Li Z."/>
            <person name="Hsiao Y.-Y."/>
            <person name="Qi Y."/>
            <person name="Fu T."/>
            <person name="Tang G."/>
            <person name="Zhang D."/>
            <person name="Sun W.-H."/>
            <person name="Liu D.-K."/>
            <person name="Li Y."/>
            <person name="Chen G.-Z."/>
            <person name="Liu X.-D."/>
            <person name="Liao X.-Y."/>
            <person name="Jiang Y.-T."/>
            <person name="Yu X."/>
            <person name="Hao Y."/>
            <person name="Huang J."/>
            <person name="Zhao X.-W."/>
            <person name="Ke S."/>
            <person name="Chen Y.-Y."/>
            <person name="Wu W.-L."/>
            <person name="Hsu J.-L."/>
            <person name="Lin Y.-F."/>
            <person name="Huang M.-D."/>
            <person name="Li C.-Y."/>
            <person name="Huang L."/>
            <person name="Wang Z.-W."/>
            <person name="Zhao X."/>
            <person name="Zhong W.-Y."/>
            <person name="Peng D.-H."/>
            <person name="Ahmad S."/>
            <person name="Lan S."/>
            <person name="Zhang J.-S."/>
            <person name="Tsai W.-C."/>
            <person name="Van De Peer Y."/>
            <person name="Liu Z.-J."/>
        </authorList>
    </citation>
    <scope>NUCLEOTIDE SEQUENCE</scope>
    <source>
        <strain evidence="3">SCP</strain>
        <tissue evidence="3">Leaves</tissue>
    </source>
</reference>
<evidence type="ECO:0000313" key="3">
    <source>
        <dbReference type="EMBL" id="KAK1261785.1"/>
    </source>
</evidence>
<keyword evidence="2" id="KW-0812">Transmembrane</keyword>
<feature type="region of interest" description="Disordered" evidence="1">
    <location>
        <begin position="61"/>
        <end position="85"/>
    </location>
</feature>
<keyword evidence="2" id="KW-0472">Membrane</keyword>
<evidence type="ECO:0000256" key="2">
    <source>
        <dbReference type="SAM" id="Phobius"/>
    </source>
</evidence>
<dbReference type="PANTHER" id="PTHR34126">
    <property type="entry name" value="PEROXISOME BIOGENESIS PROTEIN 22"/>
    <property type="match status" value="1"/>
</dbReference>
<dbReference type="InterPro" id="IPR037485">
    <property type="entry name" value="PEX22"/>
</dbReference>
<gene>
    <name evidence="3" type="ORF">QJS04_geneDACA019569</name>
</gene>
<feature type="transmembrane region" description="Helical" evidence="2">
    <location>
        <begin position="36"/>
        <end position="57"/>
    </location>
</feature>
<evidence type="ECO:0000313" key="4">
    <source>
        <dbReference type="Proteomes" id="UP001179952"/>
    </source>
</evidence>
<keyword evidence="2" id="KW-1133">Transmembrane helix</keyword>
<accession>A0AAV9ACA6</accession>
<organism evidence="3 4">
    <name type="scientific">Acorus gramineus</name>
    <name type="common">Dwarf sweet flag</name>
    <dbReference type="NCBI Taxonomy" id="55184"/>
    <lineage>
        <taxon>Eukaryota</taxon>
        <taxon>Viridiplantae</taxon>
        <taxon>Streptophyta</taxon>
        <taxon>Embryophyta</taxon>
        <taxon>Tracheophyta</taxon>
        <taxon>Spermatophyta</taxon>
        <taxon>Magnoliopsida</taxon>
        <taxon>Liliopsida</taxon>
        <taxon>Acoraceae</taxon>
        <taxon>Acorus</taxon>
    </lineage>
</organism>
<dbReference type="GO" id="GO:0007031">
    <property type="term" value="P:peroxisome organization"/>
    <property type="evidence" value="ECO:0007669"/>
    <property type="project" value="InterPro"/>
</dbReference>
<dbReference type="Pfam" id="PF22978">
    <property type="entry name" value="HAD_Pex22"/>
    <property type="match status" value="1"/>
</dbReference>
<dbReference type="EMBL" id="JAUJYN010000010">
    <property type="protein sequence ID" value="KAK1261785.1"/>
    <property type="molecule type" value="Genomic_DNA"/>
</dbReference>
<name>A0AAV9ACA6_ACOGR</name>
<proteinExistence type="predicted"/>
<reference evidence="3" key="1">
    <citation type="journal article" date="2023" name="Nat. Commun.">
        <title>Diploid and tetraploid genomes of Acorus and the evolution of monocots.</title>
        <authorList>
            <person name="Ma L."/>
            <person name="Liu K.W."/>
            <person name="Li Z."/>
            <person name="Hsiao Y.Y."/>
            <person name="Qi Y."/>
            <person name="Fu T."/>
            <person name="Tang G.D."/>
            <person name="Zhang D."/>
            <person name="Sun W.H."/>
            <person name="Liu D.K."/>
            <person name="Li Y."/>
            <person name="Chen G.Z."/>
            <person name="Liu X.D."/>
            <person name="Liao X.Y."/>
            <person name="Jiang Y.T."/>
            <person name="Yu X."/>
            <person name="Hao Y."/>
            <person name="Huang J."/>
            <person name="Zhao X.W."/>
            <person name="Ke S."/>
            <person name="Chen Y.Y."/>
            <person name="Wu W.L."/>
            <person name="Hsu J.L."/>
            <person name="Lin Y.F."/>
            <person name="Huang M.D."/>
            <person name="Li C.Y."/>
            <person name="Huang L."/>
            <person name="Wang Z.W."/>
            <person name="Zhao X."/>
            <person name="Zhong W.Y."/>
            <person name="Peng D.H."/>
            <person name="Ahmad S."/>
            <person name="Lan S."/>
            <person name="Zhang J.S."/>
            <person name="Tsai W.C."/>
            <person name="Van de Peer Y."/>
            <person name="Liu Z.J."/>
        </authorList>
    </citation>
    <scope>NUCLEOTIDE SEQUENCE</scope>
    <source>
        <strain evidence="3">SCP</strain>
    </source>
</reference>
<dbReference type="Proteomes" id="UP001179952">
    <property type="component" value="Unassembled WGS sequence"/>
</dbReference>
<dbReference type="AlphaFoldDB" id="A0AAV9ACA6"/>
<keyword evidence="4" id="KW-1185">Reference proteome</keyword>
<evidence type="ECO:0000256" key="1">
    <source>
        <dbReference type="SAM" id="MobiDB-lite"/>
    </source>
</evidence>
<protein>
    <submittedName>
        <fullName evidence="3">Peroxisome biogenesis protein 22</fullName>
    </submittedName>
</protein>
<dbReference type="PANTHER" id="PTHR34126:SF1">
    <property type="entry name" value="PEROXISOME BIOGENESIS PROTEIN 22"/>
    <property type="match status" value="1"/>
</dbReference>